<gene>
    <name evidence="1" type="ORF">NEOLEDRAFT_137924</name>
</gene>
<dbReference type="AlphaFoldDB" id="A0A165TZ42"/>
<evidence type="ECO:0000313" key="2">
    <source>
        <dbReference type="Proteomes" id="UP000076761"/>
    </source>
</evidence>
<dbReference type="OrthoDB" id="2322499at2759"/>
<reference evidence="1 2" key="1">
    <citation type="journal article" date="2016" name="Mol. Biol. Evol.">
        <title>Comparative Genomics of Early-Diverging Mushroom-Forming Fungi Provides Insights into the Origins of Lignocellulose Decay Capabilities.</title>
        <authorList>
            <person name="Nagy L.G."/>
            <person name="Riley R."/>
            <person name="Tritt A."/>
            <person name="Adam C."/>
            <person name="Daum C."/>
            <person name="Floudas D."/>
            <person name="Sun H."/>
            <person name="Yadav J.S."/>
            <person name="Pangilinan J."/>
            <person name="Larsson K.H."/>
            <person name="Matsuura K."/>
            <person name="Barry K."/>
            <person name="Labutti K."/>
            <person name="Kuo R."/>
            <person name="Ohm R.A."/>
            <person name="Bhattacharya S.S."/>
            <person name="Shirouzu T."/>
            <person name="Yoshinaga Y."/>
            <person name="Martin F.M."/>
            <person name="Grigoriev I.V."/>
            <person name="Hibbett D.S."/>
        </authorList>
    </citation>
    <scope>NUCLEOTIDE SEQUENCE [LARGE SCALE GENOMIC DNA]</scope>
    <source>
        <strain evidence="1 2">HHB14362 ss-1</strain>
    </source>
</reference>
<dbReference type="EMBL" id="KV425562">
    <property type="protein sequence ID" value="KZT27389.1"/>
    <property type="molecule type" value="Genomic_DNA"/>
</dbReference>
<organism evidence="1 2">
    <name type="scientific">Neolentinus lepideus HHB14362 ss-1</name>
    <dbReference type="NCBI Taxonomy" id="1314782"/>
    <lineage>
        <taxon>Eukaryota</taxon>
        <taxon>Fungi</taxon>
        <taxon>Dikarya</taxon>
        <taxon>Basidiomycota</taxon>
        <taxon>Agaricomycotina</taxon>
        <taxon>Agaricomycetes</taxon>
        <taxon>Gloeophyllales</taxon>
        <taxon>Gloeophyllaceae</taxon>
        <taxon>Neolentinus</taxon>
    </lineage>
</organism>
<dbReference type="Proteomes" id="UP000076761">
    <property type="component" value="Unassembled WGS sequence"/>
</dbReference>
<name>A0A165TZ42_9AGAM</name>
<dbReference type="InParanoid" id="A0A165TZ42"/>
<evidence type="ECO:0000313" key="1">
    <source>
        <dbReference type="EMBL" id="KZT27389.1"/>
    </source>
</evidence>
<sequence>MTRLIGCRSHPGYVLDILQLSRTNKSLRSMLMRRGSAFIWRAALATAVAKGLPPCVSDLNEPQYIRLMFEWSCTFCGGPTFHWGQWALRVRCCEACARDRLVDHWNASRMLPQGFKQKQLVLGSSIMTNFEVKERREQCYEDDDEEEDREEEVRSYGTWYLKSDVIAVAEKFEEALTEETKFHGFLRDRTFHVAVVNRHAERMRKWQLENSFAREEDAILDWRKKAIIHNLKELGYSSSLERWSEEEMIQFSKHPAVKDPQSLTMEEWTSIKDTIIEYVKGIKNCHLKYEWKNETLAGRLTTLGKVLKEYCLAQEDADPVPPVIDFCYMKAILEIVEAPQDVKVTKESFSGVIPLLPAMAESWHKDVLNKLFKVLPATLANQDQSSLDILFLATTQFSCAWDNAKAPLTSDRLFIHHCLTKWEKDGVSPDRARLLPGASPEIICSRLQAVPWGMQHYSQLAFHPEASEYARYIVEACEKDLKTTTALEMDNLDARLECTKCKGLIGLQ</sequence>
<proteinExistence type="predicted"/>
<dbReference type="STRING" id="1314782.A0A165TZ42"/>
<accession>A0A165TZ42</accession>
<keyword evidence="2" id="KW-1185">Reference proteome</keyword>
<protein>
    <submittedName>
        <fullName evidence="1">Uncharacterized protein</fullName>
    </submittedName>
</protein>